<keyword evidence="3 5" id="KW-0175">Coiled coil</keyword>
<dbReference type="Pfam" id="PF07196">
    <property type="entry name" value="Flagellin_IN"/>
    <property type="match status" value="1"/>
</dbReference>
<keyword evidence="5" id="KW-0964">Secreted</keyword>
<protein>
    <recommendedName>
        <fullName evidence="5">Flagellar hook-associated protein 2</fullName>
        <shortName evidence="5">HAP2</shortName>
    </recommendedName>
    <alternativeName>
        <fullName evidence="5">Flagellar cap protein</fullName>
    </alternativeName>
</protein>
<keyword evidence="4 5" id="KW-0975">Bacterial flagellum</keyword>
<evidence type="ECO:0000313" key="8">
    <source>
        <dbReference type="EMBL" id="RZT75565.1"/>
    </source>
</evidence>
<comment type="function">
    <text evidence="5">Required for morphogenesis and for the elongation of the flagellar filament by facilitating polymerization of the flagellin monomers at the tip of growing filament. Forms a capping structure, which prevents flagellin subunits (transported through the central channel of the flagellum) from leaking out without polymerization at the distal end.</text>
</comment>
<dbReference type="InterPro" id="IPR040026">
    <property type="entry name" value="FliD"/>
</dbReference>
<name>A0ABY0IK62_9RHOO</name>
<feature type="domain" description="Flagellar hook-associated protein 2 N-terminal" evidence="6">
    <location>
        <begin position="10"/>
        <end position="105"/>
    </location>
</feature>
<comment type="similarity">
    <text evidence="1 5">Belongs to the FliD family.</text>
</comment>
<proteinExistence type="inferred from homology"/>
<evidence type="ECO:0000256" key="1">
    <source>
        <dbReference type="ARBA" id="ARBA00009764"/>
    </source>
</evidence>
<evidence type="ECO:0000256" key="3">
    <source>
        <dbReference type="ARBA" id="ARBA00023054"/>
    </source>
</evidence>
<evidence type="ECO:0000259" key="7">
    <source>
        <dbReference type="Pfam" id="PF07195"/>
    </source>
</evidence>
<comment type="subcellular location">
    <subcellularLocation>
        <location evidence="5">Secreted</location>
    </subcellularLocation>
    <subcellularLocation>
        <location evidence="5">Bacterial flagellum</location>
    </subcellularLocation>
</comment>
<reference evidence="8 9" key="1">
    <citation type="submission" date="2019-02" db="EMBL/GenBank/DDBJ databases">
        <title>Genomic Encyclopedia of Type Strains, Phase IV (KMG-IV): sequencing the most valuable type-strain genomes for metagenomic binning, comparative biology and taxonomic classification.</title>
        <authorList>
            <person name="Goeker M."/>
        </authorList>
    </citation>
    <scope>NUCLEOTIDE SEQUENCE [LARGE SCALE GENOMIC DNA]</scope>
    <source>
        <strain evidence="8 9">DSM 21223</strain>
    </source>
</reference>
<evidence type="ECO:0000256" key="2">
    <source>
        <dbReference type="ARBA" id="ARBA00011255"/>
    </source>
</evidence>
<comment type="caution">
    <text evidence="8">The sequence shown here is derived from an EMBL/GenBank/DDBJ whole genome shotgun (WGS) entry which is preliminary data.</text>
</comment>
<comment type="subunit">
    <text evidence="2 5">Homopentamer.</text>
</comment>
<keyword evidence="8" id="KW-0282">Flagellum</keyword>
<dbReference type="RefSeq" id="WP_014236865.1">
    <property type="nucleotide sequence ID" value="NZ_SHKM01000004.1"/>
</dbReference>
<dbReference type="EMBL" id="SHKM01000004">
    <property type="protein sequence ID" value="RZT75565.1"/>
    <property type="molecule type" value="Genomic_DNA"/>
</dbReference>
<evidence type="ECO:0000256" key="5">
    <source>
        <dbReference type="RuleBase" id="RU362066"/>
    </source>
</evidence>
<dbReference type="Pfam" id="PF07195">
    <property type="entry name" value="FliD_C"/>
    <property type="match status" value="1"/>
</dbReference>
<organism evidence="8 9">
    <name type="scientific">Azospira oryzae</name>
    <dbReference type="NCBI Taxonomy" id="146939"/>
    <lineage>
        <taxon>Bacteria</taxon>
        <taxon>Pseudomonadati</taxon>
        <taxon>Pseudomonadota</taxon>
        <taxon>Betaproteobacteria</taxon>
        <taxon>Rhodocyclales</taxon>
        <taxon>Rhodocyclaceae</taxon>
        <taxon>Azospira</taxon>
    </lineage>
</organism>
<dbReference type="Proteomes" id="UP000292136">
    <property type="component" value="Unassembled WGS sequence"/>
</dbReference>
<keyword evidence="8" id="KW-0969">Cilium</keyword>
<dbReference type="PANTHER" id="PTHR30288:SF0">
    <property type="entry name" value="FLAGELLAR HOOK-ASSOCIATED PROTEIN 2"/>
    <property type="match status" value="1"/>
</dbReference>
<gene>
    <name evidence="8" type="ORF">EV678_3168</name>
</gene>
<accession>A0ABY0IK62</accession>
<dbReference type="PANTHER" id="PTHR30288">
    <property type="entry name" value="FLAGELLAR CAP/ASSEMBLY PROTEIN FLID"/>
    <property type="match status" value="1"/>
</dbReference>
<keyword evidence="8" id="KW-0966">Cell projection</keyword>
<evidence type="ECO:0000313" key="9">
    <source>
        <dbReference type="Proteomes" id="UP000292136"/>
    </source>
</evidence>
<evidence type="ECO:0000256" key="4">
    <source>
        <dbReference type="ARBA" id="ARBA00023143"/>
    </source>
</evidence>
<keyword evidence="9" id="KW-1185">Reference proteome</keyword>
<feature type="domain" description="Flagellar hook-associated protein 2 C-terminal" evidence="7">
    <location>
        <begin position="218"/>
        <end position="434"/>
    </location>
</feature>
<dbReference type="Pfam" id="PF02465">
    <property type="entry name" value="FliD_N"/>
    <property type="match status" value="1"/>
</dbReference>
<dbReference type="InterPro" id="IPR010810">
    <property type="entry name" value="Flagellin_hook_IN_motif"/>
</dbReference>
<dbReference type="InterPro" id="IPR010809">
    <property type="entry name" value="FliD_C"/>
</dbReference>
<evidence type="ECO:0000259" key="6">
    <source>
        <dbReference type="Pfam" id="PF02465"/>
    </source>
</evidence>
<feature type="coiled-coil region" evidence="5">
    <location>
        <begin position="398"/>
        <end position="425"/>
    </location>
</feature>
<dbReference type="InterPro" id="IPR003481">
    <property type="entry name" value="FliD_N"/>
</dbReference>
<sequence length="445" mass="46851">MGISSAGIGSGLDVNSLVSQLLQLERQPLNSLTAKKQTFNDQLSAFGKVKSDLDAFKTAVSGLKLDMDFAAAKATSSNTSLLNATATNTATPGSYDIKISQLAQAGVRASAAQTDSKAAVGADGTFTLSAGGKSFDIALTASDSLETIRDKINAATVTESGKTATQSLAKASVINAGTSAAPQYKLVIASTKQGVDNAVSIDAALETALGGFTQTQDAKNAKLSLNGLEVERSTNTITDVVDGVTLNLASADSTKTVNLTVARDTEAITKKINDFISAYNKLASTVNSQHQKGGTLEADNSATSVIYQLQNVFNDPAKIAGNDLNYLAQVGISFKKDGTLSLDSTAFTKALETNSGNVVSLFTDTERGFAHRLYDTASNMLTNDGLVDSRIKGLNSRIKILDTNMERENVRLENMETRLRRQYANLDSLMGTMKNTSSYLTSLLG</sequence>